<evidence type="ECO:0000313" key="1">
    <source>
        <dbReference type="EMBL" id="KAK6644200.1"/>
    </source>
</evidence>
<name>A0AAN8XP28_POLSC</name>
<dbReference type="EMBL" id="JAWJWE010000001">
    <property type="protein sequence ID" value="KAK6644200.1"/>
    <property type="molecule type" value="Genomic_DNA"/>
</dbReference>
<gene>
    <name evidence="1" type="ORF">RUM43_000467</name>
</gene>
<dbReference type="Proteomes" id="UP001372834">
    <property type="component" value="Unassembled WGS sequence"/>
</dbReference>
<organism evidence="1 2">
    <name type="scientific">Polyplax serrata</name>
    <name type="common">Common mouse louse</name>
    <dbReference type="NCBI Taxonomy" id="468196"/>
    <lineage>
        <taxon>Eukaryota</taxon>
        <taxon>Metazoa</taxon>
        <taxon>Ecdysozoa</taxon>
        <taxon>Arthropoda</taxon>
        <taxon>Hexapoda</taxon>
        <taxon>Insecta</taxon>
        <taxon>Pterygota</taxon>
        <taxon>Neoptera</taxon>
        <taxon>Paraneoptera</taxon>
        <taxon>Psocodea</taxon>
        <taxon>Troctomorpha</taxon>
        <taxon>Phthiraptera</taxon>
        <taxon>Anoplura</taxon>
        <taxon>Polyplacidae</taxon>
        <taxon>Polyplax</taxon>
    </lineage>
</organism>
<proteinExistence type="predicted"/>
<evidence type="ECO:0000313" key="2">
    <source>
        <dbReference type="Proteomes" id="UP001372834"/>
    </source>
</evidence>
<dbReference type="AlphaFoldDB" id="A0AAN8XP28"/>
<feature type="non-terminal residue" evidence="1">
    <location>
        <position position="92"/>
    </location>
</feature>
<protein>
    <submittedName>
        <fullName evidence="1">Uncharacterized protein</fullName>
    </submittedName>
</protein>
<sequence>MVVQLTGASWVQDGPTVKKAAEGCLPDALTQQSLLQVQQMFALGIRFPFPLHFWSPFLQQPDHCCVEAIFESEQLTIFLFRNALLNSTYAFV</sequence>
<reference evidence="1 2" key="1">
    <citation type="submission" date="2023-10" db="EMBL/GenBank/DDBJ databases">
        <title>Genomes of two closely related lineages of the louse Polyplax serrata with different host specificities.</title>
        <authorList>
            <person name="Martinu J."/>
            <person name="Tarabai H."/>
            <person name="Stefka J."/>
            <person name="Hypsa V."/>
        </authorList>
    </citation>
    <scope>NUCLEOTIDE SEQUENCE [LARGE SCALE GENOMIC DNA]</scope>
    <source>
        <strain evidence="1">HR10_N</strain>
    </source>
</reference>
<comment type="caution">
    <text evidence="1">The sequence shown here is derived from an EMBL/GenBank/DDBJ whole genome shotgun (WGS) entry which is preliminary data.</text>
</comment>
<accession>A0AAN8XP28</accession>